<dbReference type="STRING" id="119000.SAMN05661010_02447"/>
<name>A0A1G9MGB7_9GAMM</name>
<evidence type="ECO:0000313" key="3">
    <source>
        <dbReference type="Proteomes" id="UP000198654"/>
    </source>
</evidence>
<dbReference type="PROSITE" id="PS50983">
    <property type="entry name" value="FE_B12_PBP"/>
    <property type="match status" value="1"/>
</dbReference>
<protein>
    <submittedName>
        <fullName evidence="2">Iron complex transport system substrate-binding protein</fullName>
    </submittedName>
</protein>
<dbReference type="AlphaFoldDB" id="A0A1G9MGB7"/>
<dbReference type="InterPro" id="IPR002491">
    <property type="entry name" value="ABC_transptr_periplasmic_BD"/>
</dbReference>
<organism evidence="2 3">
    <name type="scientific">Modicisalibacter muralis</name>
    <dbReference type="NCBI Taxonomy" id="119000"/>
    <lineage>
        <taxon>Bacteria</taxon>
        <taxon>Pseudomonadati</taxon>
        <taxon>Pseudomonadota</taxon>
        <taxon>Gammaproteobacteria</taxon>
        <taxon>Oceanospirillales</taxon>
        <taxon>Halomonadaceae</taxon>
        <taxon>Modicisalibacter</taxon>
    </lineage>
</organism>
<feature type="domain" description="Fe/B12 periplasmic-binding" evidence="1">
    <location>
        <begin position="58"/>
        <end position="302"/>
    </location>
</feature>
<evidence type="ECO:0000259" key="1">
    <source>
        <dbReference type="PROSITE" id="PS50983"/>
    </source>
</evidence>
<keyword evidence="3" id="KW-1185">Reference proteome</keyword>
<accession>A0A1G9MGB7</accession>
<evidence type="ECO:0000313" key="2">
    <source>
        <dbReference type="EMBL" id="SDL72947.1"/>
    </source>
</evidence>
<gene>
    <name evidence="2" type="ORF">SAMN05661010_02447</name>
</gene>
<dbReference type="GO" id="GO:0071281">
    <property type="term" value="P:cellular response to iron ion"/>
    <property type="evidence" value="ECO:0007669"/>
    <property type="project" value="TreeGrafter"/>
</dbReference>
<dbReference type="Pfam" id="PF01497">
    <property type="entry name" value="Peripla_BP_2"/>
    <property type="match status" value="1"/>
</dbReference>
<dbReference type="CDD" id="cd01144">
    <property type="entry name" value="BtuF"/>
    <property type="match status" value="1"/>
</dbReference>
<dbReference type="EMBL" id="FNGI01000006">
    <property type="protein sequence ID" value="SDL72947.1"/>
    <property type="molecule type" value="Genomic_DNA"/>
</dbReference>
<dbReference type="Proteomes" id="UP000198654">
    <property type="component" value="Unassembled WGS sequence"/>
</dbReference>
<dbReference type="PANTHER" id="PTHR30535">
    <property type="entry name" value="VITAMIN B12-BINDING PROTEIN"/>
    <property type="match status" value="1"/>
</dbReference>
<dbReference type="Gene3D" id="3.40.50.1980">
    <property type="entry name" value="Nitrogenase molybdenum iron protein domain"/>
    <property type="match status" value="2"/>
</dbReference>
<dbReference type="OrthoDB" id="6495095at2"/>
<sequence length="303" mass="32535">MFQNRPHPIIERRGSLWSLLLAAIMLVVLMPGQMAVAAPISVVDDSGRTVTLQAPAERVVALAPHAVEMLYAIGAGEALVGAIEGSDYPEAAKALPRVGSYRGIALEAVLARTPDLVVTWASGTPRALVERLSALGIPVYASEPRRLAQVAENLRELGQLTGQAEAGKALASDFTSRLAVLRQELENPPRVFYQLGANPLTTLAGGHIVSEVIRHCGGEPLFAQSPVLVSQISREALLQARPEVILSASHDDAWKADWQRWKLLPAVREGRLYTLDPDLINRPGPRIIEAVEAVCAALASNPQ</sequence>
<reference evidence="2 3" key="1">
    <citation type="submission" date="2016-10" db="EMBL/GenBank/DDBJ databases">
        <authorList>
            <person name="de Groot N.N."/>
        </authorList>
    </citation>
    <scope>NUCLEOTIDE SEQUENCE [LARGE SCALE GENOMIC DNA]</scope>
    <source>
        <strain evidence="2 3">DSM 14789</strain>
    </source>
</reference>
<dbReference type="InterPro" id="IPR050902">
    <property type="entry name" value="ABC_Transporter_SBP"/>
</dbReference>
<dbReference type="SUPFAM" id="SSF53807">
    <property type="entry name" value="Helical backbone' metal receptor"/>
    <property type="match status" value="1"/>
</dbReference>
<dbReference type="PANTHER" id="PTHR30535:SF34">
    <property type="entry name" value="MOLYBDATE-BINDING PROTEIN MOLA"/>
    <property type="match status" value="1"/>
</dbReference>
<dbReference type="RefSeq" id="WP_089728928.1">
    <property type="nucleotide sequence ID" value="NZ_FNGI01000006.1"/>
</dbReference>
<proteinExistence type="predicted"/>